<feature type="transmembrane region" description="Helical" evidence="1">
    <location>
        <begin position="21"/>
        <end position="47"/>
    </location>
</feature>
<proteinExistence type="predicted"/>
<accession>A0A7V7PMT0</accession>
<keyword evidence="3" id="KW-1185">Reference proteome</keyword>
<keyword evidence="1" id="KW-0472">Membrane</keyword>
<dbReference type="RefSeq" id="WP_150970897.1">
    <property type="nucleotide sequence ID" value="NZ_VZDO01000012.1"/>
</dbReference>
<protein>
    <submittedName>
        <fullName evidence="2">Uncharacterized protein</fullName>
    </submittedName>
</protein>
<organism evidence="2 3">
    <name type="scientific">Plantimonas leprariae</name>
    <dbReference type="NCBI Taxonomy" id="2615207"/>
    <lineage>
        <taxon>Bacteria</taxon>
        <taxon>Pseudomonadati</taxon>
        <taxon>Pseudomonadota</taxon>
        <taxon>Alphaproteobacteria</taxon>
        <taxon>Hyphomicrobiales</taxon>
        <taxon>Aurantimonadaceae</taxon>
        <taxon>Plantimonas</taxon>
    </lineage>
</organism>
<feature type="transmembrane region" description="Helical" evidence="1">
    <location>
        <begin position="67"/>
        <end position="98"/>
    </location>
</feature>
<evidence type="ECO:0000313" key="3">
    <source>
        <dbReference type="Proteomes" id="UP000432089"/>
    </source>
</evidence>
<gene>
    <name evidence="2" type="ORF">F6X38_14815</name>
</gene>
<comment type="caution">
    <text evidence="2">The sequence shown here is derived from an EMBL/GenBank/DDBJ whole genome shotgun (WGS) entry which is preliminary data.</text>
</comment>
<name>A0A7V7PMT0_9HYPH</name>
<keyword evidence="1" id="KW-0812">Transmembrane</keyword>
<feature type="transmembrane region" description="Helical" evidence="1">
    <location>
        <begin position="105"/>
        <end position="126"/>
    </location>
</feature>
<evidence type="ECO:0000256" key="1">
    <source>
        <dbReference type="SAM" id="Phobius"/>
    </source>
</evidence>
<dbReference type="EMBL" id="VZDO01000012">
    <property type="protein sequence ID" value="KAB0678757.1"/>
    <property type="molecule type" value="Genomic_DNA"/>
</dbReference>
<sequence>MRPERRDPAPAAAAAQIAWRCFVSAVFVSAITGLAVSAILAVVLLIPSLGSEGGAAATVSGAVLMSLFWFAVGSVGGVILAALPTFLLGFGMTLLAVLRPFVRHWLAWAIVGGTSGFFLIELSLVFPPHTTTDDLLGLRMLLVPVGALHALCFRYRTLPQAERLWQFVAAEIGRED</sequence>
<evidence type="ECO:0000313" key="2">
    <source>
        <dbReference type="EMBL" id="KAB0678757.1"/>
    </source>
</evidence>
<keyword evidence="1" id="KW-1133">Transmembrane helix</keyword>
<dbReference type="Proteomes" id="UP000432089">
    <property type="component" value="Unassembled WGS sequence"/>
</dbReference>
<reference evidence="2 3" key="1">
    <citation type="submission" date="2019-09" db="EMBL/GenBank/DDBJ databases">
        <title>YIM 132180 draft genome.</title>
        <authorList>
            <person name="Zhang K."/>
        </authorList>
    </citation>
    <scope>NUCLEOTIDE SEQUENCE [LARGE SCALE GENOMIC DNA]</scope>
    <source>
        <strain evidence="2 3">YIM 132180</strain>
    </source>
</reference>
<feature type="transmembrane region" description="Helical" evidence="1">
    <location>
        <begin position="138"/>
        <end position="155"/>
    </location>
</feature>
<dbReference type="AlphaFoldDB" id="A0A7V7PMT0"/>